<name>A0ABP7TEK2_9PSEU</name>
<sequence length="181" mass="19115">MYVADTATRPDLEIAAMIAATNPGARRVAVEEVVADALGARAAFAVDADGAVRVAFGAVEVGVPTVPLVPARVVRVTDALDSRAVGAYLVNASELRQQLGIDLGSVDLARIAEILRQRALARRAELERAAADGAAAQRAATVNELARAERRAALLRELSTMDSESPDSSAEPSTRRGWWSR</sequence>
<organism evidence="2 3">
    <name type="scientific">Allokutzneria multivorans</name>
    <dbReference type="NCBI Taxonomy" id="1142134"/>
    <lineage>
        <taxon>Bacteria</taxon>
        <taxon>Bacillati</taxon>
        <taxon>Actinomycetota</taxon>
        <taxon>Actinomycetes</taxon>
        <taxon>Pseudonocardiales</taxon>
        <taxon>Pseudonocardiaceae</taxon>
        <taxon>Allokutzneria</taxon>
    </lineage>
</organism>
<evidence type="ECO:0000313" key="3">
    <source>
        <dbReference type="Proteomes" id="UP001501747"/>
    </source>
</evidence>
<evidence type="ECO:0000256" key="1">
    <source>
        <dbReference type="SAM" id="MobiDB-lite"/>
    </source>
</evidence>
<protein>
    <submittedName>
        <fullName evidence="2">Uncharacterized protein</fullName>
    </submittedName>
</protein>
<accession>A0ABP7TEK2</accession>
<feature type="region of interest" description="Disordered" evidence="1">
    <location>
        <begin position="157"/>
        <end position="181"/>
    </location>
</feature>
<feature type="compositionally biased region" description="Low complexity" evidence="1">
    <location>
        <begin position="157"/>
        <end position="172"/>
    </location>
</feature>
<evidence type="ECO:0000313" key="2">
    <source>
        <dbReference type="EMBL" id="GAA4024998.1"/>
    </source>
</evidence>
<reference evidence="3" key="1">
    <citation type="journal article" date="2019" name="Int. J. Syst. Evol. Microbiol.">
        <title>The Global Catalogue of Microorganisms (GCM) 10K type strain sequencing project: providing services to taxonomists for standard genome sequencing and annotation.</title>
        <authorList>
            <consortium name="The Broad Institute Genomics Platform"/>
            <consortium name="The Broad Institute Genome Sequencing Center for Infectious Disease"/>
            <person name="Wu L."/>
            <person name="Ma J."/>
        </authorList>
    </citation>
    <scope>NUCLEOTIDE SEQUENCE [LARGE SCALE GENOMIC DNA]</scope>
    <source>
        <strain evidence="3">JCM 17342</strain>
    </source>
</reference>
<dbReference type="EMBL" id="BAABAL010000019">
    <property type="protein sequence ID" value="GAA4024998.1"/>
    <property type="molecule type" value="Genomic_DNA"/>
</dbReference>
<keyword evidence="3" id="KW-1185">Reference proteome</keyword>
<proteinExistence type="predicted"/>
<gene>
    <name evidence="2" type="ORF">GCM10022247_56830</name>
</gene>
<comment type="caution">
    <text evidence="2">The sequence shown here is derived from an EMBL/GenBank/DDBJ whole genome shotgun (WGS) entry which is preliminary data.</text>
</comment>
<dbReference type="Proteomes" id="UP001501747">
    <property type="component" value="Unassembled WGS sequence"/>
</dbReference>